<evidence type="ECO:0000256" key="1">
    <source>
        <dbReference type="ARBA" id="ARBA00004123"/>
    </source>
</evidence>
<dbReference type="Pfam" id="PF00096">
    <property type="entry name" value="zf-C2H2"/>
    <property type="match status" value="4"/>
</dbReference>
<dbReference type="GO" id="GO:0008270">
    <property type="term" value="F:zinc ion binding"/>
    <property type="evidence" value="ECO:0007669"/>
    <property type="project" value="UniProtKB-KW"/>
</dbReference>
<dbReference type="SUPFAM" id="SSF57667">
    <property type="entry name" value="beta-beta-alpha zinc fingers"/>
    <property type="match status" value="5"/>
</dbReference>
<dbReference type="OrthoDB" id="6077919at2759"/>
<feature type="domain" description="C2H2-type" evidence="12">
    <location>
        <begin position="669"/>
        <end position="696"/>
    </location>
</feature>
<dbReference type="FunFam" id="3.30.160.60:FF:001397">
    <property type="entry name" value="Datilografo, isoform A"/>
    <property type="match status" value="1"/>
</dbReference>
<dbReference type="AlphaFoldDB" id="A0A2C9K4V0"/>
<keyword evidence="9" id="KW-0539">Nucleus</keyword>
<dbReference type="EnsemblMetazoa" id="BGLB013212-RB">
    <property type="protein sequence ID" value="BGLB013212-PB"/>
    <property type="gene ID" value="BGLB013212"/>
</dbReference>
<keyword evidence="3" id="KW-0677">Repeat</keyword>
<dbReference type="Gene3D" id="3.30.160.60">
    <property type="entry name" value="Classic Zinc Finger"/>
    <property type="match status" value="7"/>
</dbReference>
<dbReference type="InterPro" id="IPR036236">
    <property type="entry name" value="Znf_C2H2_sf"/>
</dbReference>
<evidence type="ECO:0000256" key="7">
    <source>
        <dbReference type="ARBA" id="ARBA00023125"/>
    </source>
</evidence>
<dbReference type="PANTHER" id="PTHR24399">
    <property type="entry name" value="ZINC FINGER AND BTB DOMAIN-CONTAINING"/>
    <property type="match status" value="1"/>
</dbReference>
<feature type="domain" description="C2H2-type" evidence="12">
    <location>
        <begin position="524"/>
        <end position="551"/>
    </location>
</feature>
<dbReference type="PANTHER" id="PTHR24399:SF70">
    <property type="entry name" value="C2H2-TYPE DOMAIN-CONTAINING PROTEIN"/>
    <property type="match status" value="1"/>
</dbReference>
<evidence type="ECO:0000313" key="14">
    <source>
        <dbReference type="Proteomes" id="UP000076420"/>
    </source>
</evidence>
<dbReference type="KEGG" id="bgt:106051351"/>
<dbReference type="FunFam" id="3.30.160.60:FF:000325">
    <property type="entry name" value="ZFP90 zinc finger protein"/>
    <property type="match status" value="1"/>
</dbReference>
<dbReference type="Pfam" id="PF13912">
    <property type="entry name" value="zf-C2H2_6"/>
    <property type="match status" value="2"/>
</dbReference>
<dbReference type="GO" id="GO:0000978">
    <property type="term" value="F:RNA polymerase II cis-regulatory region sequence-specific DNA binding"/>
    <property type="evidence" value="ECO:0007669"/>
    <property type="project" value="TreeGrafter"/>
</dbReference>
<evidence type="ECO:0000313" key="13">
    <source>
        <dbReference type="EnsemblMetazoa" id="BGLB013212-PB"/>
    </source>
</evidence>
<evidence type="ECO:0000256" key="9">
    <source>
        <dbReference type="ARBA" id="ARBA00023242"/>
    </source>
</evidence>
<evidence type="ECO:0000256" key="4">
    <source>
        <dbReference type="ARBA" id="ARBA00022771"/>
    </source>
</evidence>
<keyword evidence="4 10" id="KW-0863">Zinc-finger</keyword>
<feature type="domain" description="C2H2-type" evidence="12">
    <location>
        <begin position="497"/>
        <end position="524"/>
    </location>
</feature>
<dbReference type="GO" id="GO:0005654">
    <property type="term" value="C:nucleoplasm"/>
    <property type="evidence" value="ECO:0007669"/>
    <property type="project" value="TreeGrafter"/>
</dbReference>
<dbReference type="VEuPathDB" id="VectorBase:BGLAX_043334"/>
<name>A0A2C9K4V0_BIOGL</name>
<proteinExistence type="predicted"/>
<feature type="compositionally biased region" description="Basic and acidic residues" evidence="11">
    <location>
        <begin position="390"/>
        <end position="399"/>
    </location>
</feature>
<feature type="domain" description="C2H2-type" evidence="12">
    <location>
        <begin position="697"/>
        <end position="725"/>
    </location>
</feature>
<dbReference type="VEuPathDB" id="VectorBase:BGLB013212"/>
<dbReference type="FunFam" id="3.30.160.60:FF:000621">
    <property type="entry name" value="FLT3-interacting zinc finger 1"/>
    <property type="match status" value="1"/>
</dbReference>
<evidence type="ECO:0000256" key="11">
    <source>
        <dbReference type="SAM" id="MobiDB-lite"/>
    </source>
</evidence>
<comment type="subcellular location">
    <subcellularLocation>
        <location evidence="1">Nucleus</location>
    </subcellularLocation>
</comment>
<gene>
    <name evidence="13" type="primary">106051351</name>
</gene>
<evidence type="ECO:0000256" key="5">
    <source>
        <dbReference type="ARBA" id="ARBA00022833"/>
    </source>
</evidence>
<dbReference type="PROSITE" id="PS50157">
    <property type="entry name" value="ZINC_FINGER_C2H2_2"/>
    <property type="match status" value="9"/>
</dbReference>
<feature type="domain" description="C2H2-type" evidence="12">
    <location>
        <begin position="555"/>
        <end position="583"/>
    </location>
</feature>
<feature type="domain" description="C2H2-type" evidence="12">
    <location>
        <begin position="613"/>
        <end position="640"/>
    </location>
</feature>
<dbReference type="PROSITE" id="PS00028">
    <property type="entry name" value="ZINC_FINGER_C2H2_1"/>
    <property type="match status" value="8"/>
</dbReference>
<sequence>MSLNDCGIISPFSVATVVVADNYIDTFPHPQGLVVYLKRLFAQLDIEVLSSDRPYTIKSSWITIFKMDAFLKTLLATLQSAYSRGAVLDEIDFNAALAHFKETNNFVDDRCNSEKTKIYCSPNNFSQIHSSSSLEPEPNLGNNTVLSSKPVKQSSTNNKLLDKWYFNSNLRGKTVDKTRRQISASCKSPPEPYVIVEAEESNKMRQPSVIEIEEALCQVYKKETIEKYHKKYANHDSGNNLIPKDDLNENCDTKVKDHKLSNTKTLVDIKTSFLINPPKKLKTTNMRKQEKVTYLRKRRLKNKIVNDSEISRKSCAKIEISMSFTRAPDNERRQSLRQKSKKHSENFESVSGKIKRKTKEDPDADGKNGGHCFKINKTIKAVSSKNRTKQSHEGNSEKYKATIQPNKSEMVTPFKHEGLMEPENNVPLSNNSLTQIQNKDSSEEINREISDAVPGTDKTSNSNSSGLIYNCDKCLYETSKSTQLVEHQRRVHLTKKFTCEICTKEFGYRKDLRRHMKCHTEAENCCDVCGKLYKEARQLLDHKKSHAEDYIKPEFPCKFCSKIFSTKYVLAYHIKSNHLGMKRLYMCPSCGKSFSQKKSYLQHANVHMGIRPFVCEVCGKKFSYVKSLNQHMYMHKEEKLFPCKLCDKSFRQSSGLATHLKVHKTTKDYVCSMCGKGFSQRQAMTRHERIHVGEKPFECGLCRRTFADSSVLRRHMIQIHKKDPKKWREDTISHRLKKTDFYINVISNANSDTLDHYDPINQGAAGELTAMLQQNIDQPTDKSQQICLSGHHQQLGDVHRDVEHYISVSMLSGDSATETTVKDEQVYTNFYKARTSNEQYNSFHDINTQTNIQPQVLQAGCNFSAVNPMFTPQQFAVQENLAPSALENINMAQSTDSIVPPQQSVHTQNTFVPVGYTQRHFTYDPSMINPGEPQQMQYATVMCQPCPQTIVVLQKNASSVAYQTPGVNVTYHNSSVNNLLSGDHSS</sequence>
<feature type="compositionally biased region" description="Basic and acidic residues" evidence="11">
    <location>
        <begin position="358"/>
        <end position="368"/>
    </location>
</feature>
<keyword evidence="2" id="KW-0479">Metal-binding</keyword>
<dbReference type="Proteomes" id="UP000076420">
    <property type="component" value="Unassembled WGS sequence"/>
</dbReference>
<evidence type="ECO:0000256" key="8">
    <source>
        <dbReference type="ARBA" id="ARBA00023163"/>
    </source>
</evidence>
<evidence type="ECO:0000256" key="3">
    <source>
        <dbReference type="ARBA" id="ARBA00022737"/>
    </source>
</evidence>
<keyword evidence="8" id="KW-0804">Transcription</keyword>
<evidence type="ECO:0000256" key="10">
    <source>
        <dbReference type="PROSITE-ProRule" id="PRU00042"/>
    </source>
</evidence>
<evidence type="ECO:0000259" key="12">
    <source>
        <dbReference type="PROSITE" id="PS50157"/>
    </source>
</evidence>
<protein>
    <recommendedName>
        <fullName evidence="12">C2H2-type domain-containing protein</fullName>
    </recommendedName>
</protein>
<dbReference type="SMART" id="SM00355">
    <property type="entry name" value="ZnF_C2H2"/>
    <property type="match status" value="9"/>
</dbReference>
<evidence type="ECO:0000256" key="6">
    <source>
        <dbReference type="ARBA" id="ARBA00023015"/>
    </source>
</evidence>
<keyword evidence="7" id="KW-0238">DNA-binding</keyword>
<dbReference type="FunFam" id="3.30.160.60:FF:000478">
    <property type="entry name" value="Zinc finger protein 133"/>
    <property type="match status" value="1"/>
</dbReference>
<feature type="region of interest" description="Disordered" evidence="11">
    <location>
        <begin position="326"/>
        <end position="399"/>
    </location>
</feature>
<accession>A0A2C9K4V0</accession>
<keyword evidence="5" id="KW-0862">Zinc</keyword>
<reference evidence="13" key="1">
    <citation type="submission" date="2020-05" db="UniProtKB">
        <authorList>
            <consortium name="EnsemblMetazoa"/>
        </authorList>
    </citation>
    <scope>IDENTIFICATION</scope>
    <source>
        <strain evidence="13">BB02</strain>
    </source>
</reference>
<dbReference type="GO" id="GO:0001227">
    <property type="term" value="F:DNA-binding transcription repressor activity, RNA polymerase II-specific"/>
    <property type="evidence" value="ECO:0007669"/>
    <property type="project" value="TreeGrafter"/>
</dbReference>
<organism evidence="13 14">
    <name type="scientific">Biomphalaria glabrata</name>
    <name type="common">Bloodfluke planorb</name>
    <name type="synonym">Freshwater snail</name>
    <dbReference type="NCBI Taxonomy" id="6526"/>
    <lineage>
        <taxon>Eukaryota</taxon>
        <taxon>Metazoa</taxon>
        <taxon>Spiralia</taxon>
        <taxon>Lophotrochozoa</taxon>
        <taxon>Mollusca</taxon>
        <taxon>Gastropoda</taxon>
        <taxon>Heterobranchia</taxon>
        <taxon>Euthyneura</taxon>
        <taxon>Panpulmonata</taxon>
        <taxon>Hygrophila</taxon>
        <taxon>Lymnaeoidea</taxon>
        <taxon>Planorbidae</taxon>
        <taxon>Biomphalaria</taxon>
    </lineage>
</organism>
<keyword evidence="6" id="KW-0805">Transcription regulation</keyword>
<evidence type="ECO:0000256" key="2">
    <source>
        <dbReference type="ARBA" id="ARBA00022723"/>
    </source>
</evidence>
<dbReference type="InterPro" id="IPR013087">
    <property type="entry name" value="Znf_C2H2_type"/>
</dbReference>
<dbReference type="STRING" id="6526.A0A2C9K4V0"/>
<feature type="domain" description="C2H2-type" evidence="12">
    <location>
        <begin position="585"/>
        <end position="612"/>
    </location>
</feature>
<feature type="domain" description="C2H2-type" evidence="12">
    <location>
        <begin position="641"/>
        <end position="668"/>
    </location>
</feature>
<feature type="domain" description="C2H2-type" evidence="12">
    <location>
        <begin position="469"/>
        <end position="497"/>
    </location>
</feature>